<dbReference type="InterPro" id="IPR029058">
    <property type="entry name" value="AB_hydrolase_fold"/>
</dbReference>
<evidence type="ECO:0008006" key="4">
    <source>
        <dbReference type="Google" id="ProtNLM"/>
    </source>
</evidence>
<dbReference type="OrthoDB" id="5985073at2759"/>
<evidence type="ECO:0000313" key="3">
    <source>
        <dbReference type="Proteomes" id="UP000812287"/>
    </source>
</evidence>
<dbReference type="SUPFAM" id="SSF53474">
    <property type="entry name" value="alpha/beta-Hydrolases"/>
    <property type="match status" value="1"/>
</dbReference>
<keyword evidence="1" id="KW-0732">Signal</keyword>
<keyword evidence="3" id="KW-1185">Reference proteome</keyword>
<dbReference type="PANTHER" id="PTHR35560:SF3">
    <property type="entry name" value="PEPTIDASE S9 PROLYL OLIGOPEPTIDASE CATALYTIC DOMAIN-CONTAINING PROTEIN"/>
    <property type="match status" value="1"/>
</dbReference>
<name>A0A9P7W461_9AGAR</name>
<comment type="caution">
    <text evidence="2">The sequence shown here is derived from an EMBL/GenBank/DDBJ whole genome shotgun (WGS) entry which is preliminary data.</text>
</comment>
<sequence>MWFLSLLTILASTVVAQQHNTSPYVVGSGGRGWKSFPEVIDATAYPEWFLNETIGAYIPAYQTTGLDTKNVKRAVIVLHGRARRCWHDWTAANNALYQAAYDDHTIKREEISILAPCFFDENDLKAGAARQGQLLWPTTRTWMGGHRNVGPISISNYSSFDALDTLVGYYMDKNLYPNLKVVVVAGHSAGGQMSQRYAALRKSTENDDRLHFWIANPGSLLWLTTDRPFPDGTCDYDRYKFGLASGFPRYATDALVLGREGIIERYKGRKVSYAWGLNDHGNTDRRCPAMTQGSTHVQRGKKFVAMLEHMGDIPKLTTVDWIPSVGHSTERMMSSDVGIDKLFRHTETGSGASTGD</sequence>
<feature type="signal peptide" evidence="1">
    <location>
        <begin position="1"/>
        <end position="16"/>
    </location>
</feature>
<gene>
    <name evidence="2" type="ORF">BT62DRAFT_1071005</name>
</gene>
<evidence type="ECO:0000313" key="2">
    <source>
        <dbReference type="EMBL" id="KAG7451784.1"/>
    </source>
</evidence>
<organism evidence="2 3">
    <name type="scientific">Guyanagaster necrorhizus</name>
    <dbReference type="NCBI Taxonomy" id="856835"/>
    <lineage>
        <taxon>Eukaryota</taxon>
        <taxon>Fungi</taxon>
        <taxon>Dikarya</taxon>
        <taxon>Basidiomycota</taxon>
        <taxon>Agaricomycotina</taxon>
        <taxon>Agaricomycetes</taxon>
        <taxon>Agaricomycetidae</taxon>
        <taxon>Agaricales</taxon>
        <taxon>Marasmiineae</taxon>
        <taxon>Physalacriaceae</taxon>
        <taxon>Guyanagaster</taxon>
    </lineage>
</organism>
<dbReference type="AlphaFoldDB" id="A0A9P7W461"/>
<dbReference type="Gene3D" id="3.40.50.1820">
    <property type="entry name" value="alpha/beta hydrolase"/>
    <property type="match status" value="1"/>
</dbReference>
<reference evidence="2" key="1">
    <citation type="submission" date="2020-11" db="EMBL/GenBank/DDBJ databases">
        <title>Adaptations for nitrogen fixation in a non-lichenized fungal sporocarp promotes dispersal by wood-feeding termites.</title>
        <authorList>
            <consortium name="DOE Joint Genome Institute"/>
            <person name="Koch R.A."/>
            <person name="Yoon G."/>
            <person name="Arayal U."/>
            <person name="Lail K."/>
            <person name="Amirebrahimi M."/>
            <person name="Labutti K."/>
            <person name="Lipzen A."/>
            <person name="Riley R."/>
            <person name="Barry K."/>
            <person name="Henrissat B."/>
            <person name="Grigoriev I.V."/>
            <person name="Herr J.R."/>
            <person name="Aime M.C."/>
        </authorList>
    </citation>
    <scope>NUCLEOTIDE SEQUENCE</scope>
    <source>
        <strain evidence="2">MCA 3950</strain>
    </source>
</reference>
<dbReference type="RefSeq" id="XP_043045284.1">
    <property type="nucleotide sequence ID" value="XM_043178714.1"/>
</dbReference>
<dbReference type="Proteomes" id="UP000812287">
    <property type="component" value="Unassembled WGS sequence"/>
</dbReference>
<protein>
    <recommendedName>
        <fullName evidence="4">Alpha/beta hydrolase</fullName>
    </recommendedName>
</protein>
<proteinExistence type="predicted"/>
<feature type="chain" id="PRO_5040125164" description="Alpha/beta hydrolase" evidence="1">
    <location>
        <begin position="17"/>
        <end position="356"/>
    </location>
</feature>
<dbReference type="GeneID" id="66101008"/>
<dbReference type="PANTHER" id="PTHR35560">
    <property type="entry name" value="BLL0132 PROTEIN"/>
    <property type="match status" value="1"/>
</dbReference>
<dbReference type="EMBL" id="MU250524">
    <property type="protein sequence ID" value="KAG7451784.1"/>
    <property type="molecule type" value="Genomic_DNA"/>
</dbReference>
<accession>A0A9P7W461</accession>
<evidence type="ECO:0000256" key="1">
    <source>
        <dbReference type="SAM" id="SignalP"/>
    </source>
</evidence>